<dbReference type="Pfam" id="PF13701">
    <property type="entry name" value="DDE_Tnp_1_4"/>
    <property type="match status" value="1"/>
</dbReference>
<name>A0A7K3MCD6_9ACTN</name>
<dbReference type="InterPro" id="IPR025668">
    <property type="entry name" value="Tnp_DDE_dom"/>
</dbReference>
<sequence length="228" mass="24038">MVEHTGWFGDLVVTGTGRNLVSHAGTSALRMLSDQVGLTQGLSKALASPRMLVHARGRVLSDMAVSIADGSQIISGIAAMGESEELYGPVASVPTAWRCLDEIAAAGEPGEKKVTRAVNKTRAHVWDLIVGRHGELPPIRIADREVRGMVGIRIDATLGDVHSEKEQARGTWKAGYGYHPLLGYCDNTREPLAQMLRPGNAGSNTAKDHVEVVDAAIAAVPASTAAGC</sequence>
<comment type="caution">
    <text evidence="2">The sequence shown here is derived from an EMBL/GenBank/DDBJ whole genome shotgun (WGS) entry which is preliminary data.</text>
</comment>
<dbReference type="AlphaFoldDB" id="A0A7K3MCD6"/>
<keyword evidence="3" id="KW-1185">Reference proteome</keyword>
<evidence type="ECO:0000313" key="2">
    <source>
        <dbReference type="EMBL" id="NDL60697.1"/>
    </source>
</evidence>
<gene>
    <name evidence="2" type="ORF">F7O44_26835</name>
</gene>
<reference evidence="2 3" key="1">
    <citation type="submission" date="2019-11" db="EMBL/GenBank/DDBJ databases">
        <authorList>
            <person name="Li X.-J."/>
            <person name="Feng X.-M."/>
        </authorList>
    </citation>
    <scope>NUCLEOTIDE SEQUENCE [LARGE SCALE GENOMIC DNA]</scope>
    <source>
        <strain evidence="2 3">XMNu-373</strain>
    </source>
</reference>
<dbReference type="Proteomes" id="UP000460435">
    <property type="component" value="Unassembled WGS sequence"/>
</dbReference>
<organism evidence="2 3">
    <name type="scientific">Phytoactinopolyspora mesophila</name>
    <dbReference type="NCBI Taxonomy" id="2650750"/>
    <lineage>
        <taxon>Bacteria</taxon>
        <taxon>Bacillati</taxon>
        <taxon>Actinomycetota</taxon>
        <taxon>Actinomycetes</taxon>
        <taxon>Jiangellales</taxon>
        <taxon>Jiangellaceae</taxon>
        <taxon>Phytoactinopolyspora</taxon>
    </lineage>
</organism>
<evidence type="ECO:0000313" key="3">
    <source>
        <dbReference type="Proteomes" id="UP000460435"/>
    </source>
</evidence>
<dbReference type="EMBL" id="WLZY01000014">
    <property type="protein sequence ID" value="NDL60697.1"/>
    <property type="molecule type" value="Genomic_DNA"/>
</dbReference>
<evidence type="ECO:0000259" key="1">
    <source>
        <dbReference type="Pfam" id="PF13701"/>
    </source>
</evidence>
<feature type="domain" description="Transposase DDE" evidence="1">
    <location>
        <begin position="12"/>
        <end position="210"/>
    </location>
</feature>
<protein>
    <recommendedName>
        <fullName evidence="1">Transposase DDE domain-containing protein</fullName>
    </recommendedName>
</protein>
<accession>A0A7K3MCD6</accession>
<dbReference type="RefSeq" id="WP_162453417.1">
    <property type="nucleotide sequence ID" value="NZ_WLZY01000014.1"/>
</dbReference>
<proteinExistence type="predicted"/>